<dbReference type="EMBL" id="LGUG01000012">
    <property type="protein sequence ID" value="KON90538.1"/>
    <property type="molecule type" value="Genomic_DNA"/>
</dbReference>
<dbReference type="SUPFAM" id="SSF47413">
    <property type="entry name" value="lambda repressor-like DNA-binding domains"/>
    <property type="match status" value="1"/>
</dbReference>
<dbReference type="AlphaFoldDB" id="A0A0D1Y7B5"/>
<evidence type="ECO:0000259" key="1">
    <source>
        <dbReference type="PROSITE" id="PS50943"/>
    </source>
</evidence>
<gene>
    <name evidence="2" type="ORF">AF333_28750</name>
    <name evidence="3" type="ORF">SAMN04487909_12885</name>
</gene>
<evidence type="ECO:0000313" key="3">
    <source>
        <dbReference type="EMBL" id="SDJ78783.1"/>
    </source>
</evidence>
<evidence type="ECO:0000313" key="2">
    <source>
        <dbReference type="EMBL" id="KON90538.1"/>
    </source>
</evidence>
<dbReference type="Gene3D" id="1.10.260.40">
    <property type="entry name" value="lambda repressor-like DNA-binding domains"/>
    <property type="match status" value="1"/>
</dbReference>
<protein>
    <submittedName>
        <fullName evidence="3">Helix-turn-helix</fullName>
    </submittedName>
</protein>
<organism evidence="2 4">
    <name type="scientific">Aneurinibacillus migulanus</name>
    <name type="common">Bacillus migulanus</name>
    <dbReference type="NCBI Taxonomy" id="47500"/>
    <lineage>
        <taxon>Bacteria</taxon>
        <taxon>Bacillati</taxon>
        <taxon>Bacillota</taxon>
        <taxon>Bacilli</taxon>
        <taxon>Bacillales</taxon>
        <taxon>Paenibacillaceae</taxon>
        <taxon>Aneurinibacillus group</taxon>
        <taxon>Aneurinibacillus</taxon>
    </lineage>
</organism>
<sequence>MKRQWMIDSLQKLEISTSELAKKVKVSRGHIAHIIGGTRTPSVPLAKKIAKVLKVEWTLFFNEKCVKKQQNKITA</sequence>
<dbReference type="STRING" id="47500.AF333_28750"/>
<dbReference type="Proteomes" id="UP000182836">
    <property type="component" value="Unassembled WGS sequence"/>
</dbReference>
<dbReference type="CDD" id="cd00093">
    <property type="entry name" value="HTH_XRE"/>
    <property type="match status" value="1"/>
</dbReference>
<dbReference type="PATRIC" id="fig|47500.8.peg.5233"/>
<reference evidence="2 4" key="1">
    <citation type="submission" date="2015-07" db="EMBL/GenBank/DDBJ databases">
        <title>Fjat-14205 dsm 2895.</title>
        <authorList>
            <person name="Liu B."/>
            <person name="Wang J."/>
            <person name="Zhu Y."/>
            <person name="Liu G."/>
            <person name="Chen Q."/>
            <person name="Chen Z."/>
            <person name="Lan J."/>
            <person name="Che J."/>
            <person name="Ge C."/>
            <person name="Shi H."/>
            <person name="Pan Z."/>
            <person name="Liu X."/>
        </authorList>
    </citation>
    <scope>NUCLEOTIDE SEQUENCE [LARGE SCALE GENOMIC DNA]</scope>
    <source>
        <strain evidence="2 4">DSM 2895</strain>
    </source>
</reference>
<dbReference type="InterPro" id="IPR010982">
    <property type="entry name" value="Lambda_DNA-bd_dom_sf"/>
</dbReference>
<name>A0A0D1Y7B5_ANEMI</name>
<dbReference type="RefSeq" id="WP_043063308.1">
    <property type="nucleotide sequence ID" value="NZ_BJOA01000092.1"/>
</dbReference>
<dbReference type="PROSITE" id="PS50943">
    <property type="entry name" value="HTH_CROC1"/>
    <property type="match status" value="1"/>
</dbReference>
<dbReference type="Proteomes" id="UP000037269">
    <property type="component" value="Unassembled WGS sequence"/>
</dbReference>
<dbReference type="Pfam" id="PF01381">
    <property type="entry name" value="HTH_3"/>
    <property type="match status" value="1"/>
</dbReference>
<accession>A0A0D1Y7B5</accession>
<evidence type="ECO:0000313" key="4">
    <source>
        <dbReference type="Proteomes" id="UP000037269"/>
    </source>
</evidence>
<reference evidence="3 5" key="2">
    <citation type="submission" date="2016-10" db="EMBL/GenBank/DDBJ databases">
        <authorList>
            <person name="de Groot N.N."/>
        </authorList>
    </citation>
    <scope>NUCLEOTIDE SEQUENCE [LARGE SCALE GENOMIC DNA]</scope>
    <source>
        <strain evidence="3 5">DSM 2895</strain>
    </source>
</reference>
<dbReference type="EMBL" id="FNED01000028">
    <property type="protein sequence ID" value="SDJ78783.1"/>
    <property type="molecule type" value="Genomic_DNA"/>
</dbReference>
<proteinExistence type="predicted"/>
<dbReference type="GeneID" id="42309123"/>
<evidence type="ECO:0000313" key="5">
    <source>
        <dbReference type="Proteomes" id="UP000182836"/>
    </source>
</evidence>
<keyword evidence="4" id="KW-1185">Reference proteome</keyword>
<dbReference type="SMART" id="SM00530">
    <property type="entry name" value="HTH_XRE"/>
    <property type="match status" value="1"/>
</dbReference>
<dbReference type="GO" id="GO:0003677">
    <property type="term" value="F:DNA binding"/>
    <property type="evidence" value="ECO:0007669"/>
    <property type="project" value="InterPro"/>
</dbReference>
<feature type="domain" description="HTH cro/C1-type" evidence="1">
    <location>
        <begin position="18"/>
        <end position="60"/>
    </location>
</feature>
<dbReference type="InterPro" id="IPR001387">
    <property type="entry name" value="Cro/C1-type_HTH"/>
</dbReference>